<dbReference type="AlphaFoldDB" id="A0A4Z1H7B8"/>
<sequence length="76" mass="8464">MTGKVTHAQVYTNDRPYSYFIDTTYFEDTIIKSSLLFGARDINSPLPQNAQTQLTSQIGNIQSLTSHKLDSPTIGI</sequence>
<organism evidence="1 2">
    <name type="scientific">Botryotinia convoluta</name>
    <dbReference type="NCBI Taxonomy" id="54673"/>
    <lineage>
        <taxon>Eukaryota</taxon>
        <taxon>Fungi</taxon>
        <taxon>Dikarya</taxon>
        <taxon>Ascomycota</taxon>
        <taxon>Pezizomycotina</taxon>
        <taxon>Leotiomycetes</taxon>
        <taxon>Helotiales</taxon>
        <taxon>Sclerotiniaceae</taxon>
        <taxon>Botryotinia</taxon>
    </lineage>
</organism>
<comment type="caution">
    <text evidence="1">The sequence shown here is derived from an EMBL/GenBank/DDBJ whole genome shotgun (WGS) entry which is preliminary data.</text>
</comment>
<reference evidence="1 2" key="1">
    <citation type="submission" date="2017-12" db="EMBL/GenBank/DDBJ databases">
        <title>Comparative genomics of Botrytis spp.</title>
        <authorList>
            <person name="Valero-Jimenez C.A."/>
            <person name="Tapia P."/>
            <person name="Veloso J."/>
            <person name="Silva-Moreno E."/>
            <person name="Staats M."/>
            <person name="Valdes J.H."/>
            <person name="Van Kan J.A.L."/>
        </authorList>
    </citation>
    <scope>NUCLEOTIDE SEQUENCE [LARGE SCALE GENOMIC DNA]</scope>
    <source>
        <strain evidence="1 2">MUCL11595</strain>
    </source>
</reference>
<accession>A0A4Z1H7B8</accession>
<evidence type="ECO:0000313" key="1">
    <source>
        <dbReference type="EMBL" id="TGO44966.1"/>
    </source>
</evidence>
<name>A0A4Z1H7B8_9HELO</name>
<gene>
    <name evidence="1" type="ORF">BCON_0438g00010</name>
</gene>
<dbReference type="EMBL" id="PQXN01000436">
    <property type="protein sequence ID" value="TGO44966.1"/>
    <property type="molecule type" value="Genomic_DNA"/>
</dbReference>
<protein>
    <submittedName>
        <fullName evidence="1">Uncharacterized protein</fullName>
    </submittedName>
</protein>
<proteinExistence type="predicted"/>
<keyword evidence="2" id="KW-1185">Reference proteome</keyword>
<evidence type="ECO:0000313" key="2">
    <source>
        <dbReference type="Proteomes" id="UP000297527"/>
    </source>
</evidence>
<dbReference type="Proteomes" id="UP000297527">
    <property type="component" value="Unassembled WGS sequence"/>
</dbReference>